<gene>
    <name evidence="4" type="ORF">SAMN04488038_101381</name>
</gene>
<dbReference type="Pfam" id="PF00072">
    <property type="entry name" value="Response_reg"/>
    <property type="match status" value="1"/>
</dbReference>
<sequence length="309" mass="33277">MNKPPPAEAAYPLQVLGGAMQPINLAAMLASLVDSLRDELEARGISLHSALDADSGRVTGDPCALQQMLWELMTQVADTCTPSGRLELSLQRHDAHARIRISGAAAVTDSLSILPRLNAKPVDTLQVKSVVEASRGHFELQPEQIPCYQIDIPLRAVTGTRTAALPSPSAALQLVRVLVIDDQREAREMLQAVLDSYGAQTEACAGGEQALRLLGQRPPAQWPQLLICDITLGEHEDGYQVLRAIRELEARQQRPLCERLAAIALTGHVGGEARTQALQAGFQIHLAKPVAPKELLAAAASLLRRPGDH</sequence>
<proteinExistence type="predicted"/>
<dbReference type="RefSeq" id="WP_093281192.1">
    <property type="nucleotide sequence ID" value="NZ_FOFS01000001.1"/>
</dbReference>
<keyword evidence="5" id="KW-1185">Reference proteome</keyword>
<feature type="modified residue" description="4-aspartylphosphate" evidence="2">
    <location>
        <position position="229"/>
    </location>
</feature>
<dbReference type="SMART" id="SM00448">
    <property type="entry name" value="REC"/>
    <property type="match status" value="1"/>
</dbReference>
<dbReference type="Proteomes" id="UP000199233">
    <property type="component" value="Unassembled WGS sequence"/>
</dbReference>
<dbReference type="Gene3D" id="3.30.565.10">
    <property type="entry name" value="Histidine kinase-like ATPase, C-terminal domain"/>
    <property type="match status" value="1"/>
</dbReference>
<dbReference type="PANTHER" id="PTHR43547">
    <property type="entry name" value="TWO-COMPONENT HISTIDINE KINASE"/>
    <property type="match status" value="1"/>
</dbReference>
<name>A0A1H9AET9_9GAMM</name>
<reference evidence="4 5" key="1">
    <citation type="submission" date="2016-10" db="EMBL/GenBank/DDBJ databases">
        <authorList>
            <person name="de Groot N.N."/>
        </authorList>
    </citation>
    <scope>NUCLEOTIDE SEQUENCE [LARGE SCALE GENOMIC DNA]</scope>
    <source>
        <strain evidence="4 5">DSM 25927</strain>
    </source>
</reference>
<dbReference type="InterPro" id="IPR011006">
    <property type="entry name" value="CheY-like_superfamily"/>
</dbReference>
<dbReference type="InterPro" id="IPR001789">
    <property type="entry name" value="Sig_transdc_resp-reg_receiver"/>
</dbReference>
<feature type="domain" description="Response regulatory" evidence="3">
    <location>
        <begin position="176"/>
        <end position="303"/>
    </location>
</feature>
<dbReference type="OrthoDB" id="8964816at2"/>
<dbReference type="Gene3D" id="3.40.50.2300">
    <property type="match status" value="1"/>
</dbReference>
<evidence type="ECO:0000313" key="5">
    <source>
        <dbReference type="Proteomes" id="UP000199233"/>
    </source>
</evidence>
<evidence type="ECO:0000259" key="3">
    <source>
        <dbReference type="PROSITE" id="PS50110"/>
    </source>
</evidence>
<evidence type="ECO:0000256" key="2">
    <source>
        <dbReference type="PROSITE-ProRule" id="PRU00169"/>
    </source>
</evidence>
<dbReference type="STRING" id="489703.SAMN04488038_101381"/>
<keyword evidence="1 2" id="KW-0597">Phosphoprotein</keyword>
<evidence type="ECO:0000256" key="1">
    <source>
        <dbReference type="ARBA" id="ARBA00022553"/>
    </source>
</evidence>
<dbReference type="GO" id="GO:0000155">
    <property type="term" value="F:phosphorelay sensor kinase activity"/>
    <property type="evidence" value="ECO:0007669"/>
    <property type="project" value="TreeGrafter"/>
</dbReference>
<dbReference type="SUPFAM" id="SSF55874">
    <property type="entry name" value="ATPase domain of HSP90 chaperone/DNA topoisomerase II/histidine kinase"/>
    <property type="match status" value="1"/>
</dbReference>
<dbReference type="AlphaFoldDB" id="A0A1H9AET9"/>
<accession>A0A1H9AET9</accession>
<dbReference type="EMBL" id="FOFS01000001">
    <property type="protein sequence ID" value="SEP75254.1"/>
    <property type="molecule type" value="Genomic_DNA"/>
</dbReference>
<protein>
    <submittedName>
        <fullName evidence="4">Response regulator receiver domain-containing protein</fullName>
    </submittedName>
</protein>
<dbReference type="PANTHER" id="PTHR43547:SF2">
    <property type="entry name" value="HYBRID SIGNAL TRANSDUCTION HISTIDINE KINASE C"/>
    <property type="match status" value="1"/>
</dbReference>
<organism evidence="4 5">
    <name type="scientific">Solimonas aquatica</name>
    <dbReference type="NCBI Taxonomy" id="489703"/>
    <lineage>
        <taxon>Bacteria</taxon>
        <taxon>Pseudomonadati</taxon>
        <taxon>Pseudomonadota</taxon>
        <taxon>Gammaproteobacteria</taxon>
        <taxon>Nevskiales</taxon>
        <taxon>Nevskiaceae</taxon>
        <taxon>Solimonas</taxon>
    </lineage>
</organism>
<evidence type="ECO:0000313" key="4">
    <source>
        <dbReference type="EMBL" id="SEP75254.1"/>
    </source>
</evidence>
<dbReference type="SUPFAM" id="SSF52172">
    <property type="entry name" value="CheY-like"/>
    <property type="match status" value="1"/>
</dbReference>
<dbReference type="InterPro" id="IPR036890">
    <property type="entry name" value="HATPase_C_sf"/>
</dbReference>
<dbReference type="PROSITE" id="PS50110">
    <property type="entry name" value="RESPONSE_REGULATORY"/>
    <property type="match status" value="1"/>
</dbReference>